<dbReference type="GO" id="GO:0009758">
    <property type="term" value="P:carbohydrate utilization"/>
    <property type="evidence" value="ECO:0007669"/>
    <property type="project" value="InterPro"/>
</dbReference>
<dbReference type="InterPro" id="IPR023296">
    <property type="entry name" value="Glyco_hydro_beta-prop_sf"/>
</dbReference>
<proteinExistence type="inferred from homology"/>
<dbReference type="STRING" id="121821.GCA_001870675_00323"/>
<protein>
    <submittedName>
        <fullName evidence="7">Levansucrase</fullName>
    </submittedName>
</protein>
<evidence type="ECO:0000313" key="7">
    <source>
        <dbReference type="EMBL" id="PZX39311.1"/>
    </source>
</evidence>
<feature type="signal peptide" evidence="6">
    <location>
        <begin position="1"/>
        <end position="22"/>
    </location>
</feature>
<dbReference type="AlphaFoldDB" id="A0A2W7PST5"/>
<dbReference type="OrthoDB" id="7064503at2"/>
<feature type="compositionally biased region" description="Polar residues" evidence="5">
    <location>
        <begin position="26"/>
        <end position="35"/>
    </location>
</feature>
<feature type="site" description="Transition state stabilizer" evidence="3">
    <location>
        <position position="302"/>
    </location>
</feature>
<evidence type="ECO:0000313" key="8">
    <source>
        <dbReference type="Proteomes" id="UP000249364"/>
    </source>
</evidence>
<name>A0A2W7PST5_9RHOB</name>
<organism evidence="7 8">
    <name type="scientific">Roseinatronobacter thiooxidans</name>
    <dbReference type="NCBI Taxonomy" id="121821"/>
    <lineage>
        <taxon>Bacteria</taxon>
        <taxon>Pseudomonadati</taxon>
        <taxon>Pseudomonadota</taxon>
        <taxon>Alphaproteobacteria</taxon>
        <taxon>Rhodobacterales</taxon>
        <taxon>Paracoccaceae</taxon>
        <taxon>Roseinatronobacter</taxon>
    </lineage>
</organism>
<dbReference type="CDD" id="cd08997">
    <property type="entry name" value="GH68"/>
    <property type="match status" value="1"/>
</dbReference>
<dbReference type="GO" id="GO:0050053">
    <property type="term" value="F:levansucrase activity"/>
    <property type="evidence" value="ECO:0007669"/>
    <property type="project" value="InterPro"/>
</dbReference>
<dbReference type="SUPFAM" id="SSF75005">
    <property type="entry name" value="Arabinanase/levansucrase/invertase"/>
    <property type="match status" value="1"/>
</dbReference>
<evidence type="ECO:0000256" key="1">
    <source>
        <dbReference type="ARBA" id="ARBA00006775"/>
    </source>
</evidence>
<keyword evidence="8" id="KW-1185">Reference proteome</keyword>
<dbReference type="EMBL" id="QKZQ01000015">
    <property type="protein sequence ID" value="PZX39311.1"/>
    <property type="molecule type" value="Genomic_DNA"/>
</dbReference>
<dbReference type="Gene3D" id="2.115.10.20">
    <property type="entry name" value="Glycosyl hydrolase domain, family 43"/>
    <property type="match status" value="2"/>
</dbReference>
<accession>A0A2W7PST5</accession>
<feature type="region of interest" description="Disordered" evidence="5">
    <location>
        <begin position="23"/>
        <end position="76"/>
    </location>
</feature>
<dbReference type="Pfam" id="PF02435">
    <property type="entry name" value="Glyco_hydro_68"/>
    <property type="match status" value="2"/>
</dbReference>
<dbReference type="InterPro" id="IPR003469">
    <property type="entry name" value="Glyco_hydro_68"/>
</dbReference>
<sequence>MSHTSPTLATFTIALFATHAQASPPVETSQSTDTSGLYLAQAETGDNSAAPDAENDTPDIEPQAAASGSLEDRDQSGMITPEAFRFSGSMASLWTPQMVEAINQDIHVTMPLMIHSQEYFDEGTYVWDAWPIRNPDGSVTEFDGWVVMVALSSTWNEVEETGNAFYTLSELRYWYTRDGEWRPGGRIFEREEGLGSRQWAGSALYDPNTDEVTLFYTAVGDPDAASLEEDEAPGTVSIFNEAIGRPSTVQRLASATATVAVTDDGIAFENVGDHRIIGEADRFWYDTYETYLASEAVYGFRDPEFFVNPLTGEEHILFTANAAGVPGPYNGTVGMLTRNDEGDWDMEPPILISAGVNSQLERPHVVTREDGLYLFFSTHDFTFSPEVAGPRGLYGFRAASGNIRGHLVPLNEHGLVAANPRSAPAQVYSYLVLPDGRVMSYLNVLWGFAQRPEYEDLEMFGAPAPMFQLSLDGNTAMVAAQDADADD</sequence>
<comment type="similarity">
    <text evidence="1 4">Belongs to the glycosyl hydrolase 68 family.</text>
</comment>
<feature type="binding site" evidence="2">
    <location>
        <begin position="301"/>
        <end position="302"/>
    </location>
    <ligand>
        <name>substrate</name>
    </ligand>
</feature>
<dbReference type="Proteomes" id="UP000249364">
    <property type="component" value="Unassembled WGS sequence"/>
</dbReference>
<feature type="binding site" evidence="2">
    <location>
        <position position="200"/>
    </location>
    <ligand>
        <name>substrate</name>
    </ligand>
</feature>
<evidence type="ECO:0000256" key="2">
    <source>
        <dbReference type="PIRSR" id="PIRSR603469-2"/>
    </source>
</evidence>
<feature type="binding site" evidence="2">
    <location>
        <position position="127"/>
    </location>
    <ligand>
        <name>substrate</name>
    </ligand>
</feature>
<comment type="caution">
    <text evidence="7">The sequence shown here is derived from an EMBL/GenBank/DDBJ whole genome shotgun (WGS) entry which is preliminary data.</text>
</comment>
<gene>
    <name evidence="7" type="ORF">LY56_02843</name>
</gene>
<feature type="chain" id="PRO_5016176480" evidence="6">
    <location>
        <begin position="23"/>
        <end position="487"/>
    </location>
</feature>
<evidence type="ECO:0000256" key="6">
    <source>
        <dbReference type="SAM" id="SignalP"/>
    </source>
</evidence>
<evidence type="ECO:0000256" key="5">
    <source>
        <dbReference type="SAM" id="MobiDB-lite"/>
    </source>
</evidence>
<evidence type="ECO:0000256" key="3">
    <source>
        <dbReference type="PIRSR" id="PIRSR603469-4"/>
    </source>
</evidence>
<keyword evidence="6" id="KW-0732">Signal</keyword>
<reference evidence="7 8" key="1">
    <citation type="submission" date="2018-06" db="EMBL/GenBank/DDBJ databases">
        <title>Genomic Encyclopedia of Archaeal and Bacterial Type Strains, Phase II (KMG-II): from individual species to whole genera.</title>
        <authorList>
            <person name="Goeker M."/>
        </authorList>
    </citation>
    <scope>NUCLEOTIDE SEQUENCE [LARGE SCALE GENOMIC DNA]</scope>
    <source>
        <strain evidence="7 8">DSM 13087</strain>
    </source>
</reference>
<evidence type="ECO:0000256" key="4">
    <source>
        <dbReference type="RuleBase" id="RU361220"/>
    </source>
</evidence>